<dbReference type="Gene3D" id="3.30.2410.10">
    <property type="entry name" value="Hect, E3 ligase catalytic domain"/>
    <property type="match status" value="1"/>
</dbReference>
<keyword evidence="5" id="KW-1185">Reference proteome</keyword>
<keyword evidence="1 2" id="KW-0833">Ubl conjugation pathway</keyword>
<evidence type="ECO:0000313" key="4">
    <source>
        <dbReference type="EMBL" id="KAB0803118.1"/>
    </source>
</evidence>
<dbReference type="Proteomes" id="UP000327044">
    <property type="component" value="Unassembled WGS sequence"/>
</dbReference>
<evidence type="ECO:0000259" key="3">
    <source>
        <dbReference type="PROSITE" id="PS50237"/>
    </source>
</evidence>
<accession>A0A5N4B0S6</accession>
<reference evidence="4 5" key="1">
    <citation type="journal article" date="2018" name="Elife">
        <title>Firefly genomes illuminate parallel origins of bioluminescence in beetles.</title>
        <authorList>
            <person name="Fallon T.R."/>
            <person name="Lower S.E."/>
            <person name="Chang C.H."/>
            <person name="Bessho-Uehara M."/>
            <person name="Martin G.J."/>
            <person name="Bewick A.J."/>
            <person name="Behringer M."/>
            <person name="Debat H.J."/>
            <person name="Wong I."/>
            <person name="Day J.C."/>
            <person name="Suvorov A."/>
            <person name="Silva C.J."/>
            <person name="Stanger-Hall K.F."/>
            <person name="Hall D.W."/>
            <person name="Schmitz R.J."/>
            <person name="Nelson D.R."/>
            <person name="Lewis S.M."/>
            <person name="Shigenobu S."/>
            <person name="Bybee S.M."/>
            <person name="Larracuente A.M."/>
            <person name="Oba Y."/>
            <person name="Weng J.K."/>
        </authorList>
    </citation>
    <scope>NUCLEOTIDE SEQUENCE [LARGE SCALE GENOMIC DNA]</scope>
    <source>
        <strain evidence="4">1611_PpyrPB1</strain>
        <tissue evidence="4">Whole body</tissue>
    </source>
</reference>
<evidence type="ECO:0000256" key="2">
    <source>
        <dbReference type="PROSITE-ProRule" id="PRU00104"/>
    </source>
</evidence>
<dbReference type="OrthoDB" id="6776505at2759"/>
<dbReference type="Gene3D" id="3.90.1750.10">
    <property type="entry name" value="Hect, E3 ligase catalytic domains"/>
    <property type="match status" value="1"/>
</dbReference>
<sequence>MRRPTFSPYKKMFVKFSDIEGLSEGAIDDGGPTRELFRLVLTYIKDSPMFVGNRKKLSLNAVALENKHYFEAGRIIALSLIHGGPAPHFVSDFLFSLIVGDENTKPTFEDVEEDVRSTLIQLKNCDCLSDAQNIVTDNNIFSTAGYSFIFKIEEIPKVLEGTVTFFTVTRISDALFQFMEGLKTCNVYEYLTKYPHLFKRYMCNDIIAITAEDLDNLFEVSYSAIGSNTRKVENKVITYFRDFLLDCEGNNSQDISSTCSHGKVSVTDVMVFATGADHIPPLGFRTKPQIEFLHGDSSIYPKANTCSLTLQLPVAHTKYEEFTNALNFSIANCNSFGFS</sequence>
<dbReference type="SMART" id="SM00119">
    <property type="entry name" value="HECTc"/>
    <property type="match status" value="1"/>
</dbReference>
<feature type="domain" description="HECT" evidence="3">
    <location>
        <begin position="269"/>
        <end position="339"/>
    </location>
</feature>
<organism evidence="4 5">
    <name type="scientific">Photinus pyralis</name>
    <name type="common">Common eastern firefly</name>
    <name type="synonym">Lampyris pyralis</name>
    <dbReference type="NCBI Taxonomy" id="7054"/>
    <lineage>
        <taxon>Eukaryota</taxon>
        <taxon>Metazoa</taxon>
        <taxon>Ecdysozoa</taxon>
        <taxon>Arthropoda</taxon>
        <taxon>Hexapoda</taxon>
        <taxon>Insecta</taxon>
        <taxon>Pterygota</taxon>
        <taxon>Neoptera</taxon>
        <taxon>Endopterygota</taxon>
        <taxon>Coleoptera</taxon>
        <taxon>Polyphaga</taxon>
        <taxon>Elateriformia</taxon>
        <taxon>Elateroidea</taxon>
        <taxon>Lampyridae</taxon>
        <taxon>Lampyrinae</taxon>
        <taxon>Photinus</taxon>
    </lineage>
</organism>
<evidence type="ECO:0000256" key="1">
    <source>
        <dbReference type="ARBA" id="ARBA00022786"/>
    </source>
</evidence>
<dbReference type="PROSITE" id="PS50237">
    <property type="entry name" value="HECT"/>
    <property type="match status" value="1"/>
</dbReference>
<comment type="caution">
    <text evidence="4">The sequence shown here is derived from an EMBL/GenBank/DDBJ whole genome shotgun (WGS) entry which is preliminary data.</text>
</comment>
<evidence type="ECO:0000313" key="5">
    <source>
        <dbReference type="Proteomes" id="UP000327044"/>
    </source>
</evidence>
<dbReference type="AlphaFoldDB" id="A0A5N4B0S6"/>
<dbReference type="EMBL" id="VVIM01000001">
    <property type="protein sequence ID" value="KAB0803118.1"/>
    <property type="molecule type" value="Genomic_DNA"/>
</dbReference>
<dbReference type="SUPFAM" id="SSF56204">
    <property type="entry name" value="Hect, E3 ligase catalytic domain"/>
    <property type="match status" value="1"/>
</dbReference>
<dbReference type="GO" id="GO:0004842">
    <property type="term" value="F:ubiquitin-protein transferase activity"/>
    <property type="evidence" value="ECO:0007669"/>
    <property type="project" value="InterPro"/>
</dbReference>
<dbReference type="Pfam" id="PF00632">
    <property type="entry name" value="HECT"/>
    <property type="match status" value="1"/>
</dbReference>
<name>A0A5N4B0S6_PHOPY</name>
<gene>
    <name evidence="4" type="ORF">PPYR_00088</name>
</gene>
<dbReference type="InterPro" id="IPR000569">
    <property type="entry name" value="HECT_dom"/>
</dbReference>
<protein>
    <recommendedName>
        <fullName evidence="3">HECT domain-containing protein</fullName>
    </recommendedName>
</protein>
<feature type="active site" description="Glycyl thioester intermediate" evidence="2">
    <location>
        <position position="306"/>
    </location>
</feature>
<proteinExistence type="predicted"/>
<dbReference type="InterPro" id="IPR035983">
    <property type="entry name" value="Hect_E3_ubiquitin_ligase"/>
</dbReference>
<dbReference type="InParanoid" id="A0A5N4B0S6"/>
<dbReference type="GO" id="GO:0009966">
    <property type="term" value="P:regulation of signal transduction"/>
    <property type="evidence" value="ECO:0007669"/>
    <property type="project" value="UniProtKB-ARBA"/>
</dbReference>